<reference evidence="2 3" key="1">
    <citation type="journal article" date="2016" name="Mol. Biol. Evol.">
        <title>Comparative Genomics of Early-Diverging Mushroom-Forming Fungi Provides Insights into the Origins of Lignocellulose Decay Capabilities.</title>
        <authorList>
            <person name="Nagy L.G."/>
            <person name="Riley R."/>
            <person name="Tritt A."/>
            <person name="Adam C."/>
            <person name="Daum C."/>
            <person name="Floudas D."/>
            <person name="Sun H."/>
            <person name="Yadav J.S."/>
            <person name="Pangilinan J."/>
            <person name="Larsson K.H."/>
            <person name="Matsuura K."/>
            <person name="Barry K."/>
            <person name="Labutti K."/>
            <person name="Kuo R."/>
            <person name="Ohm R.A."/>
            <person name="Bhattacharya S.S."/>
            <person name="Shirouzu T."/>
            <person name="Yoshinaga Y."/>
            <person name="Martin F.M."/>
            <person name="Grigoriev I.V."/>
            <person name="Hibbett D.S."/>
        </authorList>
    </citation>
    <scope>NUCLEOTIDE SEQUENCE [LARGE SCALE GENOMIC DNA]</scope>
    <source>
        <strain evidence="2 3">L-15889</strain>
    </source>
</reference>
<proteinExistence type="predicted"/>
<name>A0A165TE86_9APHY</name>
<feature type="region of interest" description="Disordered" evidence="1">
    <location>
        <begin position="138"/>
        <end position="157"/>
    </location>
</feature>
<organism evidence="2 3">
    <name type="scientific">Daedalea quercina L-15889</name>
    <dbReference type="NCBI Taxonomy" id="1314783"/>
    <lineage>
        <taxon>Eukaryota</taxon>
        <taxon>Fungi</taxon>
        <taxon>Dikarya</taxon>
        <taxon>Basidiomycota</taxon>
        <taxon>Agaricomycotina</taxon>
        <taxon>Agaricomycetes</taxon>
        <taxon>Polyporales</taxon>
        <taxon>Fomitopsis</taxon>
    </lineage>
</organism>
<gene>
    <name evidence="2" type="ORF">DAEQUDRAFT_463245</name>
</gene>
<accession>A0A165TE86</accession>
<dbReference type="EMBL" id="KV429037">
    <property type="protein sequence ID" value="KZT73308.1"/>
    <property type="molecule type" value="Genomic_DNA"/>
</dbReference>
<evidence type="ECO:0000256" key="1">
    <source>
        <dbReference type="SAM" id="MobiDB-lite"/>
    </source>
</evidence>
<evidence type="ECO:0000313" key="2">
    <source>
        <dbReference type="EMBL" id="KZT73308.1"/>
    </source>
</evidence>
<keyword evidence="3" id="KW-1185">Reference proteome</keyword>
<protein>
    <submittedName>
        <fullName evidence="2">Uncharacterized protein</fullName>
    </submittedName>
</protein>
<dbReference type="AlphaFoldDB" id="A0A165TE86"/>
<evidence type="ECO:0000313" key="3">
    <source>
        <dbReference type="Proteomes" id="UP000076727"/>
    </source>
</evidence>
<dbReference type="Proteomes" id="UP000076727">
    <property type="component" value="Unassembled WGS sequence"/>
</dbReference>
<sequence>MYVLEGRNAGVFCRRQHALRLGRPEKADRSEIMPTAAQLLRTMRCGADAGRHNSRAYVIRADGSRKASELAGRPVGRAALAYGRARRGCDDTQMAARLRLAESDNWRGKRAARRGVNVYYHQLYRGITTRQAEGAASITRAGGRRGTAALPGHARRAWSWPTKERRRALPVSLCGQRTRGARARGAGTYVDGTRTRGASS</sequence>
<feature type="region of interest" description="Disordered" evidence="1">
    <location>
        <begin position="169"/>
        <end position="200"/>
    </location>
</feature>